<dbReference type="KEGG" id="vg:20268192"/>
<dbReference type="InterPro" id="IPR009517">
    <property type="entry name" value="BDV_P24"/>
</dbReference>
<keyword evidence="3" id="KW-1185">Reference proteome</keyword>
<sequence length="208" mass="23286">MATRRDNLVSPLEEDPPSTAHRTRSRSPIRRKKSLDKRLLGYSVEELVDKMSVNPGLIYDKEQLATGREALSSEELIKQLMGEIKTATEERKIDQEVIQMKFSHLERTLESYFESVVTTQVEILEKLGQLDYSGSIRQLGENMKILDKSLKAVTASVTLMTEKVDLLYGKMAVGTSNAPMIPSCPQPQSIYPKLPESTATAPALDIVF</sequence>
<accession>A0A077ETD9</accession>
<dbReference type="RefSeq" id="YP_009055060.1">
    <property type="nucleotide sequence ID" value="NC_024778.1"/>
</dbReference>
<evidence type="ECO:0000313" key="2">
    <source>
        <dbReference type="EMBL" id="AIL50414.1"/>
    </source>
</evidence>
<feature type="region of interest" description="Disordered" evidence="1">
    <location>
        <begin position="1"/>
        <end position="29"/>
    </location>
</feature>
<reference evidence="2 3" key="1">
    <citation type="journal article" date="2014" name="Genome Announc.">
        <title>Genome Sequence of a Bornavirus Recovered from an African Garter Snake (Elapsoidea loveridgei).</title>
        <authorList>
            <person name="Stenglein M.D."/>
            <person name="Leavitt E.B."/>
            <person name="Abramovitch M.A."/>
            <person name="McGuire J.A."/>
            <person name="DeRisi J.L."/>
        </authorList>
    </citation>
    <scope>NUCLEOTIDE SEQUENCE [LARGE SCALE GENOMIC DNA]</scope>
    <source>
        <strain evidence="2">251327</strain>
    </source>
</reference>
<gene>
    <name evidence="2" type="primary">P</name>
</gene>
<dbReference type="Proteomes" id="UP000156487">
    <property type="component" value="Segment"/>
</dbReference>
<dbReference type="OrthoDB" id="12697at10239"/>
<dbReference type="GeneID" id="20268192"/>
<organism evidence="2 3">
    <name type="scientific">Loveridge's garter snake virus 1</name>
    <dbReference type="NCBI Taxonomy" id="1881951"/>
    <lineage>
        <taxon>Viruses</taxon>
        <taxon>Riboviria</taxon>
        <taxon>Orthornavirae</taxon>
        <taxon>Negarnaviricota</taxon>
        <taxon>Haploviricotina</taxon>
        <taxon>Monjiviricetes</taxon>
        <taxon>Mononegavirales</taxon>
        <taxon>Bornaviridae</taxon>
        <taxon>Orthobornavirus</taxon>
        <taxon>Orthobornavirus elapsoideae</taxon>
    </lineage>
</organism>
<name>A0A077ETD9_9MONO</name>
<evidence type="ECO:0000256" key="1">
    <source>
        <dbReference type="SAM" id="MobiDB-lite"/>
    </source>
</evidence>
<dbReference type="EMBL" id="KM114265">
    <property type="protein sequence ID" value="AIL50414.1"/>
    <property type="molecule type" value="Viral_cRNA"/>
</dbReference>
<protein>
    <submittedName>
        <fullName evidence="2">Phosphoprotein</fullName>
    </submittedName>
</protein>
<evidence type="ECO:0000313" key="3">
    <source>
        <dbReference type="Proteomes" id="UP000156487"/>
    </source>
</evidence>
<dbReference type="Pfam" id="PF06595">
    <property type="entry name" value="BDV_P24"/>
    <property type="match status" value="1"/>
</dbReference>
<proteinExistence type="predicted"/>